<name>A0A1J4JA38_9EUKA</name>
<protein>
    <submittedName>
        <fullName evidence="4">14-3-3 protein 2</fullName>
    </submittedName>
</protein>
<dbReference type="InterPro" id="IPR023410">
    <property type="entry name" value="14-3-3_domain"/>
</dbReference>
<dbReference type="RefSeq" id="XP_068347446.1">
    <property type="nucleotide sequence ID" value="XM_068512667.1"/>
</dbReference>
<feature type="site" description="Interaction with phosphoserine on interacting protein" evidence="2">
    <location>
        <position position="130"/>
    </location>
</feature>
<comment type="caution">
    <text evidence="4">The sequence shown here is derived from an EMBL/GenBank/DDBJ whole genome shotgun (WGS) entry which is preliminary data.</text>
</comment>
<dbReference type="PIRSF" id="PIRSF000868">
    <property type="entry name" value="14-3-3"/>
    <property type="match status" value="1"/>
</dbReference>
<dbReference type="Proteomes" id="UP000179807">
    <property type="component" value="Unassembled WGS sequence"/>
</dbReference>
<gene>
    <name evidence="4" type="ORF">TRFO_39470</name>
</gene>
<dbReference type="SUPFAM" id="SSF48445">
    <property type="entry name" value="14-3-3 protein"/>
    <property type="match status" value="1"/>
</dbReference>
<dbReference type="InterPro" id="IPR036815">
    <property type="entry name" value="14-3-3_dom_sf"/>
</dbReference>
<dbReference type="PANTHER" id="PTHR18860">
    <property type="entry name" value="14-3-3 PROTEIN"/>
    <property type="match status" value="1"/>
</dbReference>
<proteinExistence type="inferred from homology"/>
<dbReference type="SMART" id="SM00101">
    <property type="entry name" value="14_3_3"/>
    <property type="match status" value="1"/>
</dbReference>
<dbReference type="VEuPathDB" id="TrichDB:TRFO_39470"/>
<evidence type="ECO:0000313" key="5">
    <source>
        <dbReference type="Proteomes" id="UP000179807"/>
    </source>
</evidence>
<dbReference type="Pfam" id="PF00244">
    <property type="entry name" value="14-3-3"/>
    <property type="match status" value="1"/>
</dbReference>
<evidence type="ECO:0000313" key="4">
    <source>
        <dbReference type="EMBL" id="OHS94309.1"/>
    </source>
</evidence>
<accession>A0A1J4JA38</accession>
<evidence type="ECO:0000256" key="1">
    <source>
        <dbReference type="ARBA" id="ARBA00006141"/>
    </source>
</evidence>
<dbReference type="PRINTS" id="PR00305">
    <property type="entry name" value="1433ZETA"/>
</dbReference>
<organism evidence="4 5">
    <name type="scientific">Tritrichomonas foetus</name>
    <dbReference type="NCBI Taxonomy" id="1144522"/>
    <lineage>
        <taxon>Eukaryota</taxon>
        <taxon>Metamonada</taxon>
        <taxon>Parabasalia</taxon>
        <taxon>Tritrichomonadida</taxon>
        <taxon>Tritrichomonadidae</taxon>
        <taxon>Tritrichomonas</taxon>
    </lineage>
</organism>
<feature type="site" description="Interaction with phosphoserine on interacting protein" evidence="2">
    <location>
        <position position="57"/>
    </location>
</feature>
<dbReference type="InterPro" id="IPR000308">
    <property type="entry name" value="14-3-3"/>
</dbReference>
<dbReference type="Gene3D" id="1.20.190.20">
    <property type="entry name" value="14-3-3 domain"/>
    <property type="match status" value="1"/>
</dbReference>
<reference evidence="4" key="1">
    <citation type="submission" date="2016-10" db="EMBL/GenBank/DDBJ databases">
        <authorList>
            <person name="Benchimol M."/>
            <person name="Almeida L.G."/>
            <person name="Vasconcelos A.T."/>
            <person name="Perreira-Neves A."/>
            <person name="Rosa I.A."/>
            <person name="Tasca T."/>
            <person name="Bogo M.R."/>
            <person name="de Souza W."/>
        </authorList>
    </citation>
    <scope>NUCLEOTIDE SEQUENCE [LARGE SCALE GENOMIC DNA]</scope>
    <source>
        <strain evidence="4">K</strain>
    </source>
</reference>
<feature type="domain" description="14-3-3" evidence="3">
    <location>
        <begin position="5"/>
        <end position="237"/>
    </location>
</feature>
<dbReference type="OrthoDB" id="10263190at2759"/>
<dbReference type="EMBL" id="MLAK01001327">
    <property type="protein sequence ID" value="OHS94309.1"/>
    <property type="molecule type" value="Genomic_DNA"/>
</dbReference>
<comment type="similarity">
    <text evidence="1">Belongs to the 14-3-3 family.</text>
</comment>
<evidence type="ECO:0000256" key="2">
    <source>
        <dbReference type="PIRSR" id="PIRSR000868-1"/>
    </source>
</evidence>
<dbReference type="GeneID" id="94847371"/>
<dbReference type="AlphaFoldDB" id="A0A1J4JA38"/>
<keyword evidence="5" id="KW-1185">Reference proteome</keyword>
<sequence length="237" mass="27149">MSNIEDLIYFATLYHNEYRDKEALETIKQLIEIDPQFDKTRRVLFQAIYKQVIDSIRSSLMTVTQYYETNLEMNQAARAEMLLQKKEELINKLLPLCKEAIGYVDDILLPNAVDVQMAVYFLKFKGDLYRYIAEYSDDTDSVAAANSGEESYKEALSTASQGLPQNDPVRLSTILNAAVFRYEIRKEKELATEMLTSTINDITSLSELSPGSSAESESVLHIMRQNLQIWAEVEEDE</sequence>
<dbReference type="CDD" id="cd08774">
    <property type="entry name" value="14-3-3"/>
    <property type="match status" value="1"/>
</dbReference>
<evidence type="ECO:0000259" key="3">
    <source>
        <dbReference type="SMART" id="SM00101"/>
    </source>
</evidence>